<evidence type="ECO:0000313" key="2">
    <source>
        <dbReference type="Proteomes" id="UP001501411"/>
    </source>
</evidence>
<name>A0ABP9AUU9_9SPHI</name>
<reference evidence="2" key="1">
    <citation type="journal article" date="2019" name="Int. J. Syst. Evol. Microbiol.">
        <title>The Global Catalogue of Microorganisms (GCM) 10K type strain sequencing project: providing services to taxonomists for standard genome sequencing and annotation.</title>
        <authorList>
            <consortium name="The Broad Institute Genomics Platform"/>
            <consortium name="The Broad Institute Genome Sequencing Center for Infectious Disease"/>
            <person name="Wu L."/>
            <person name="Ma J."/>
        </authorList>
    </citation>
    <scope>NUCLEOTIDE SEQUENCE [LARGE SCALE GENOMIC DNA]</scope>
    <source>
        <strain evidence="2">JCM 18200</strain>
    </source>
</reference>
<accession>A0ABP9AUU9</accession>
<protein>
    <submittedName>
        <fullName evidence="1">Uncharacterized protein</fullName>
    </submittedName>
</protein>
<dbReference type="Pfam" id="PF19781">
    <property type="entry name" value="DUF6266"/>
    <property type="match status" value="1"/>
</dbReference>
<dbReference type="EMBL" id="BAABIQ010000006">
    <property type="protein sequence ID" value="GAA4786218.1"/>
    <property type="molecule type" value="Genomic_DNA"/>
</dbReference>
<proteinExistence type="predicted"/>
<organism evidence="1 2">
    <name type="scientific">Olivibacter ginsenosidimutans</name>
    <dbReference type="NCBI Taxonomy" id="1176537"/>
    <lineage>
        <taxon>Bacteria</taxon>
        <taxon>Pseudomonadati</taxon>
        <taxon>Bacteroidota</taxon>
        <taxon>Sphingobacteriia</taxon>
        <taxon>Sphingobacteriales</taxon>
        <taxon>Sphingobacteriaceae</taxon>
        <taxon>Olivibacter</taxon>
    </lineage>
</organism>
<dbReference type="Proteomes" id="UP001501411">
    <property type="component" value="Unassembled WGS sequence"/>
</dbReference>
<sequence length="182" mass="20553">MEWISKLALPEEEKGDGRLAVQQRFKLAMEFLAPLSGLINRCRLPHKRKTPLGQAMSQVLHGAIEGEYPEQYVNPAKVLLCKGALSMPLKILVIRMGELIRLEYKDPSSRLISGEADDEMIICVYNPELRIAGINDEIATRTDGKATIHLPVQLRNANVHVYALAHSRDWKRFSRSVYLGAY</sequence>
<dbReference type="InterPro" id="IPR046233">
    <property type="entry name" value="DUF6266"/>
</dbReference>
<gene>
    <name evidence="1" type="ORF">GCM10023231_12690</name>
</gene>
<comment type="caution">
    <text evidence="1">The sequence shown here is derived from an EMBL/GenBank/DDBJ whole genome shotgun (WGS) entry which is preliminary data.</text>
</comment>
<dbReference type="RefSeq" id="WP_345230908.1">
    <property type="nucleotide sequence ID" value="NZ_BAABIQ010000006.1"/>
</dbReference>
<keyword evidence="2" id="KW-1185">Reference proteome</keyword>
<evidence type="ECO:0000313" key="1">
    <source>
        <dbReference type="EMBL" id="GAA4786218.1"/>
    </source>
</evidence>